<proteinExistence type="predicted"/>
<dbReference type="HOGENOM" id="CLU_068472_1_0_6"/>
<dbReference type="EMBL" id="DS999411">
    <property type="protein sequence ID" value="EED34617.1"/>
    <property type="molecule type" value="Genomic_DNA"/>
</dbReference>
<keyword evidence="4" id="KW-1185">Reference proteome</keyword>
<evidence type="ECO:0000313" key="3">
    <source>
        <dbReference type="EMBL" id="EED34617.1"/>
    </source>
</evidence>
<dbReference type="OrthoDB" id="5502479at2"/>
<keyword evidence="2" id="KW-0472">Membrane</keyword>
<reference evidence="4" key="1">
    <citation type="journal article" date="2013" name="BMC Microbiol.">
        <title>Taxonomy and evolution of bacteriochlorophyll a-containing members of the OM60/NOR5 clade of marine gammaproteobacteria: description of Luminiphilus syltensis gen. nov., sp. nov., reclassification of Haliea rubra as Pseudohaliea rubra gen. nov., comb. nov., and emendation of Chromatocurvus halotolerans.</title>
        <authorList>
            <person name="Spring S."/>
            <person name="Riedel T."/>
            <person name="Sproer C."/>
            <person name="Yan S."/>
            <person name="Harder J."/>
            <person name="Fuchs B.M."/>
        </authorList>
    </citation>
    <scope>NUCLEOTIDE SEQUENCE [LARGE SCALE GENOMIC DNA]</scope>
    <source>
        <strain evidence="4">NOR51-B</strain>
    </source>
</reference>
<accession>B8KSE9</accession>
<organism evidence="3 4">
    <name type="scientific">Luminiphilus syltensis NOR5-1B</name>
    <dbReference type="NCBI Taxonomy" id="565045"/>
    <lineage>
        <taxon>Bacteria</taxon>
        <taxon>Pseudomonadati</taxon>
        <taxon>Pseudomonadota</taxon>
        <taxon>Gammaproteobacteria</taxon>
        <taxon>Cellvibrionales</taxon>
        <taxon>Halieaceae</taxon>
        <taxon>Luminiphilus</taxon>
    </lineage>
</organism>
<evidence type="ECO:0000256" key="2">
    <source>
        <dbReference type="SAM" id="Phobius"/>
    </source>
</evidence>
<keyword evidence="2" id="KW-1133">Transmembrane helix</keyword>
<sequence length="312" mass="33820">MNRSCRGDYAMNYSMNKTILHRRHPTFNRGLARQSGRTLLPAIIGIVLIGGALIWGFTQDEPVVSEPAEVSVAEPITATDITPAAPAEPEDTAAEASVPMTPAIPPTEGPVEEEADSGPLPPEAAEVAIKEAYAALSAPPAVDQFMASDFAIDRGVAVIDNLRIGNVPYKLIPIGRPKAAFPIEESNGVTTMDPEGFSRYQNLAGLIENIDTEAFVDLYRQFEAEIGQAYGLLGYQPEDLENSILYALELIISAPAARPNAELVKREAVYVYVDETLENLPPLQKQIMRMGDDNAEVIKQKAEAFREALSTP</sequence>
<dbReference type="STRING" id="565045.NOR51B_555"/>
<feature type="transmembrane region" description="Helical" evidence="2">
    <location>
        <begin position="39"/>
        <end position="57"/>
    </location>
</feature>
<evidence type="ECO:0000256" key="1">
    <source>
        <dbReference type="SAM" id="MobiDB-lite"/>
    </source>
</evidence>
<name>B8KSE9_9GAMM</name>
<evidence type="ECO:0000313" key="4">
    <source>
        <dbReference type="Proteomes" id="UP000004699"/>
    </source>
</evidence>
<dbReference type="Proteomes" id="UP000004699">
    <property type="component" value="Unassembled WGS sequence"/>
</dbReference>
<protein>
    <recommendedName>
        <fullName evidence="5">DUF3014 domain-containing protein</fullName>
    </recommendedName>
</protein>
<dbReference type="Pfam" id="PF11219">
    <property type="entry name" value="DUF3014"/>
    <property type="match status" value="1"/>
</dbReference>
<dbReference type="eggNOG" id="COG3468">
    <property type="taxonomic scope" value="Bacteria"/>
</dbReference>
<dbReference type="AlphaFoldDB" id="B8KSE9"/>
<feature type="region of interest" description="Disordered" evidence="1">
    <location>
        <begin position="82"/>
        <end position="120"/>
    </location>
</feature>
<gene>
    <name evidence="3" type="ORF">NOR51B_555</name>
</gene>
<evidence type="ECO:0008006" key="5">
    <source>
        <dbReference type="Google" id="ProtNLM"/>
    </source>
</evidence>
<keyword evidence="2" id="KW-0812">Transmembrane</keyword>
<dbReference type="InterPro" id="IPR021382">
    <property type="entry name" value="DUF3014"/>
</dbReference>